<gene>
    <name evidence="2" type="ORF">QE424_001612</name>
</gene>
<organism evidence="2 3">
    <name type="scientific">Stenotrophomonas rhizophila</name>
    <dbReference type="NCBI Taxonomy" id="216778"/>
    <lineage>
        <taxon>Bacteria</taxon>
        <taxon>Pseudomonadati</taxon>
        <taxon>Pseudomonadota</taxon>
        <taxon>Gammaproteobacteria</taxon>
        <taxon>Lysobacterales</taxon>
        <taxon>Lysobacteraceae</taxon>
        <taxon>Stenotrophomonas</taxon>
    </lineage>
</organism>
<evidence type="ECO:0000256" key="1">
    <source>
        <dbReference type="SAM" id="Phobius"/>
    </source>
</evidence>
<protein>
    <submittedName>
        <fullName evidence="2">Uncharacterized membrane protein YhaH (DUF805 family)</fullName>
    </submittedName>
</protein>
<feature type="transmembrane region" description="Helical" evidence="1">
    <location>
        <begin position="34"/>
        <end position="54"/>
    </location>
</feature>
<sequence length="58" mass="6422">MQAHPWFWFLCLFIVPLVAALVVSLAVRKRGISANAVLAWFVLVCWIGALAVILSQVL</sequence>
<dbReference type="EMBL" id="JAUTAS010000001">
    <property type="protein sequence ID" value="MDQ1108453.1"/>
    <property type="molecule type" value="Genomic_DNA"/>
</dbReference>
<proteinExistence type="predicted"/>
<keyword evidence="1" id="KW-0472">Membrane</keyword>
<keyword evidence="1" id="KW-0812">Transmembrane</keyword>
<dbReference type="AlphaFoldDB" id="A0AAP5EE50"/>
<dbReference type="Proteomes" id="UP001226084">
    <property type="component" value="Unassembled WGS sequence"/>
</dbReference>
<evidence type="ECO:0000313" key="2">
    <source>
        <dbReference type="EMBL" id="MDQ1108453.1"/>
    </source>
</evidence>
<keyword evidence="1" id="KW-1133">Transmembrane helix</keyword>
<name>A0AAP5EE50_9GAMM</name>
<reference evidence="2" key="1">
    <citation type="submission" date="2023-07" db="EMBL/GenBank/DDBJ databases">
        <title>Functional and genomic diversity of the sorghum phyllosphere microbiome.</title>
        <authorList>
            <person name="Shade A."/>
        </authorList>
    </citation>
    <scope>NUCLEOTIDE SEQUENCE</scope>
    <source>
        <strain evidence="2">SORGH_AS_0457</strain>
    </source>
</reference>
<comment type="caution">
    <text evidence="2">The sequence shown here is derived from an EMBL/GenBank/DDBJ whole genome shotgun (WGS) entry which is preliminary data.</text>
</comment>
<dbReference type="RefSeq" id="WP_176472661.1">
    <property type="nucleotide sequence ID" value="NZ_CP118898.1"/>
</dbReference>
<accession>A0AAP5EE50</accession>
<evidence type="ECO:0000313" key="3">
    <source>
        <dbReference type="Proteomes" id="UP001226084"/>
    </source>
</evidence>
<feature type="transmembrane region" description="Helical" evidence="1">
    <location>
        <begin position="6"/>
        <end position="27"/>
    </location>
</feature>